<dbReference type="Proteomes" id="UP000187455">
    <property type="component" value="Unassembled WGS sequence"/>
</dbReference>
<comment type="caution">
    <text evidence="2">The sequence shown here is derived from an EMBL/GenBank/DDBJ whole genome shotgun (WGS) entry which is preliminary data.</text>
</comment>
<dbReference type="AlphaFoldDB" id="A0A1R0GRV5"/>
<keyword evidence="3" id="KW-1185">Reference proteome</keyword>
<reference evidence="2 3" key="1">
    <citation type="journal article" date="2016" name="Mol. Biol. Evol.">
        <title>Genome-Wide Survey of Gut Fungi (Harpellales) Reveals the First Horizontally Transferred Ubiquitin Gene from a Mosquito Host.</title>
        <authorList>
            <person name="Wang Y."/>
            <person name="White M.M."/>
            <person name="Kvist S."/>
            <person name="Moncalvo J.M."/>
        </authorList>
    </citation>
    <scope>NUCLEOTIDE SEQUENCE [LARGE SCALE GENOMIC DNA]</scope>
    <source>
        <strain evidence="2 3">ALG-7-W6</strain>
    </source>
</reference>
<proteinExistence type="predicted"/>
<name>A0A1R0GRV5_9FUNG</name>
<organism evidence="2 3">
    <name type="scientific">Smittium mucronatum</name>
    <dbReference type="NCBI Taxonomy" id="133383"/>
    <lineage>
        <taxon>Eukaryota</taxon>
        <taxon>Fungi</taxon>
        <taxon>Fungi incertae sedis</taxon>
        <taxon>Zoopagomycota</taxon>
        <taxon>Kickxellomycotina</taxon>
        <taxon>Harpellomycetes</taxon>
        <taxon>Harpellales</taxon>
        <taxon>Legeriomycetaceae</taxon>
        <taxon>Smittium</taxon>
    </lineage>
</organism>
<accession>A0A1R0GRV5</accession>
<evidence type="ECO:0000313" key="3">
    <source>
        <dbReference type="Proteomes" id="UP000187455"/>
    </source>
</evidence>
<gene>
    <name evidence="2" type="ORF">AYI68_g6292</name>
</gene>
<evidence type="ECO:0000313" key="2">
    <source>
        <dbReference type="EMBL" id="OLY79632.1"/>
    </source>
</evidence>
<dbReference type="EMBL" id="LSSL01004227">
    <property type="protein sequence ID" value="OLY79632.1"/>
    <property type="molecule type" value="Genomic_DNA"/>
</dbReference>
<feature type="compositionally biased region" description="Basic and acidic residues" evidence="1">
    <location>
        <begin position="99"/>
        <end position="111"/>
    </location>
</feature>
<feature type="region of interest" description="Disordered" evidence="1">
    <location>
        <begin position="84"/>
        <end position="126"/>
    </location>
</feature>
<sequence length="126" mass="14262">MGLLLRVKRSRLDFVFFHILVPKGEDVVKQSTFFQTRSSLWSGRNHYVGRGFTITSRYCTLTPPIQTSFISPCTYNTKCLYSPHGRNNGQEPYRGLGPELKESPSKEDKRSSITGSPAKLTDGPKY</sequence>
<protein>
    <submittedName>
        <fullName evidence="2">Uncharacterized protein</fullName>
    </submittedName>
</protein>
<evidence type="ECO:0000256" key="1">
    <source>
        <dbReference type="SAM" id="MobiDB-lite"/>
    </source>
</evidence>